<dbReference type="EMBL" id="BARU01030492">
    <property type="protein sequence ID" value="GAH63933.1"/>
    <property type="molecule type" value="Genomic_DNA"/>
</dbReference>
<organism evidence="1">
    <name type="scientific">marine sediment metagenome</name>
    <dbReference type="NCBI Taxonomy" id="412755"/>
    <lineage>
        <taxon>unclassified sequences</taxon>
        <taxon>metagenomes</taxon>
        <taxon>ecological metagenomes</taxon>
    </lineage>
</organism>
<comment type="caution">
    <text evidence="1">The sequence shown here is derived from an EMBL/GenBank/DDBJ whole genome shotgun (WGS) entry which is preliminary data.</text>
</comment>
<protein>
    <recommendedName>
        <fullName evidence="2">Type I restriction enzyme R protein N-terminal domain-containing protein</fullName>
    </recommendedName>
</protein>
<evidence type="ECO:0008006" key="2">
    <source>
        <dbReference type="Google" id="ProtNLM"/>
    </source>
</evidence>
<reference evidence="1" key="1">
    <citation type="journal article" date="2014" name="Front. Microbiol.">
        <title>High frequency of phylogenetically diverse reductive dehalogenase-homologous genes in deep subseafloor sedimentary metagenomes.</title>
        <authorList>
            <person name="Kawai M."/>
            <person name="Futagami T."/>
            <person name="Toyoda A."/>
            <person name="Takaki Y."/>
            <person name="Nishi S."/>
            <person name="Hori S."/>
            <person name="Arai W."/>
            <person name="Tsubouchi T."/>
            <person name="Morono Y."/>
            <person name="Uchiyama I."/>
            <person name="Ito T."/>
            <person name="Fujiyama A."/>
            <person name="Inagaki F."/>
            <person name="Takami H."/>
        </authorList>
    </citation>
    <scope>NUCLEOTIDE SEQUENCE</scope>
    <source>
        <strain evidence="1">Expedition CK06-06</strain>
    </source>
</reference>
<gene>
    <name evidence="1" type="ORF">S03H2_48370</name>
</gene>
<name>X1J2C1_9ZZZZ</name>
<dbReference type="AlphaFoldDB" id="X1J2C1"/>
<accession>X1J2C1</accession>
<sequence>MELQDIEKKLKNSIKCLFVNQEDLFKYTTESGFTEWNLAHHLASEIHKEFPRHQLDVELVKHSFKNKRPDIVLHKRGTNSNNFLIIEIKRNKPSQKDLEKIRKNWFKPPLSYRFGASIMISDKGDFEIKVVKNLDNT</sequence>
<evidence type="ECO:0000313" key="1">
    <source>
        <dbReference type="EMBL" id="GAH63933.1"/>
    </source>
</evidence>
<proteinExistence type="predicted"/>